<reference evidence="1 2" key="1">
    <citation type="submission" date="2017-12" db="EMBL/GenBank/DDBJ databases">
        <authorList>
            <person name="Paulsen S."/>
            <person name="Gram L.K."/>
        </authorList>
    </citation>
    <scope>NUCLEOTIDE SEQUENCE [LARGE SCALE GENOMIC DNA]</scope>
    <source>
        <strain evidence="1 2">S2897</strain>
    </source>
</reference>
<dbReference type="InterPro" id="IPR057869">
    <property type="entry name" value="HP1_YO34"/>
</dbReference>
<accession>A0A5S3ZA86</accession>
<dbReference type="RefSeq" id="WP_138547379.1">
    <property type="nucleotide sequence ID" value="NZ_PNCG01000002.1"/>
</dbReference>
<dbReference type="Pfam" id="PF25759">
    <property type="entry name" value="HP1_ORF34"/>
    <property type="match status" value="1"/>
</dbReference>
<proteinExistence type="predicted"/>
<evidence type="ECO:0000313" key="1">
    <source>
        <dbReference type="EMBL" id="TMP88506.1"/>
    </source>
</evidence>
<dbReference type="AlphaFoldDB" id="A0A5S3ZA86"/>
<reference evidence="2" key="2">
    <citation type="submission" date="2019-06" db="EMBL/GenBank/DDBJ databases">
        <title>Co-occurence of chitin degradation, pigmentation and bioactivity in marine Pseudoalteromonas.</title>
        <authorList>
            <person name="Sonnenschein E.C."/>
            <person name="Bech P.K."/>
        </authorList>
    </citation>
    <scope>NUCLEOTIDE SEQUENCE [LARGE SCALE GENOMIC DNA]</scope>
    <source>
        <strain evidence="2">S2897</strain>
    </source>
</reference>
<dbReference type="EMBL" id="PNCG01000002">
    <property type="protein sequence ID" value="TMP88506.1"/>
    <property type="molecule type" value="Genomic_DNA"/>
</dbReference>
<gene>
    <name evidence="1" type="ORF">CWC05_03495</name>
</gene>
<protein>
    <submittedName>
        <fullName evidence="1">Uncharacterized protein</fullName>
    </submittedName>
</protein>
<sequence length="160" mass="17608">MIALNGVKVPGSNTRVHANFDLAGTNQSGVGSFAITSEEGTKPKGLTISTVLRMDELDALERITRWAEAENDYGERQVYTITNELAQSMKIRRAKFAGKINVKEDQTLKAWNLTFKLVEVKSVAEKKQQQLDETNKGISQSPAKDGHAQTLVLFEAAEGQ</sequence>
<name>A0A5S3ZA86_9GAMM</name>
<comment type="caution">
    <text evidence="1">The sequence shown here is derived from an EMBL/GenBank/DDBJ whole genome shotgun (WGS) entry which is preliminary data.</text>
</comment>
<evidence type="ECO:0000313" key="2">
    <source>
        <dbReference type="Proteomes" id="UP000305874"/>
    </source>
</evidence>
<organism evidence="1 2">
    <name type="scientific">Pseudoalteromonas ruthenica</name>
    <dbReference type="NCBI Taxonomy" id="151081"/>
    <lineage>
        <taxon>Bacteria</taxon>
        <taxon>Pseudomonadati</taxon>
        <taxon>Pseudomonadota</taxon>
        <taxon>Gammaproteobacteria</taxon>
        <taxon>Alteromonadales</taxon>
        <taxon>Pseudoalteromonadaceae</taxon>
        <taxon>Pseudoalteromonas</taxon>
    </lineage>
</organism>
<dbReference type="Proteomes" id="UP000305874">
    <property type="component" value="Unassembled WGS sequence"/>
</dbReference>